<organism evidence="1 2">
    <name type="scientific">Araneus ventricosus</name>
    <name type="common">Orbweaver spider</name>
    <name type="synonym">Epeira ventricosa</name>
    <dbReference type="NCBI Taxonomy" id="182803"/>
    <lineage>
        <taxon>Eukaryota</taxon>
        <taxon>Metazoa</taxon>
        <taxon>Ecdysozoa</taxon>
        <taxon>Arthropoda</taxon>
        <taxon>Chelicerata</taxon>
        <taxon>Arachnida</taxon>
        <taxon>Araneae</taxon>
        <taxon>Araneomorphae</taxon>
        <taxon>Entelegynae</taxon>
        <taxon>Araneoidea</taxon>
        <taxon>Araneidae</taxon>
        <taxon>Araneus</taxon>
    </lineage>
</organism>
<evidence type="ECO:0000313" key="2">
    <source>
        <dbReference type="Proteomes" id="UP000499080"/>
    </source>
</evidence>
<name>A0A4Y2QUG3_ARAVE</name>
<dbReference type="AlphaFoldDB" id="A0A4Y2QUG3"/>
<gene>
    <name evidence="1" type="ORF">AVEN_95702_1</name>
</gene>
<comment type="caution">
    <text evidence="1">The sequence shown here is derived from an EMBL/GenBank/DDBJ whole genome shotgun (WGS) entry which is preliminary data.</text>
</comment>
<dbReference type="Proteomes" id="UP000499080">
    <property type="component" value="Unassembled WGS sequence"/>
</dbReference>
<reference evidence="1 2" key="1">
    <citation type="journal article" date="2019" name="Sci. Rep.">
        <title>Orb-weaving spider Araneus ventricosus genome elucidates the spidroin gene catalogue.</title>
        <authorList>
            <person name="Kono N."/>
            <person name="Nakamura H."/>
            <person name="Ohtoshi R."/>
            <person name="Moran D.A.P."/>
            <person name="Shinohara A."/>
            <person name="Yoshida Y."/>
            <person name="Fujiwara M."/>
            <person name="Mori M."/>
            <person name="Tomita M."/>
            <person name="Arakawa K."/>
        </authorList>
    </citation>
    <scope>NUCLEOTIDE SEQUENCE [LARGE SCALE GENOMIC DNA]</scope>
</reference>
<evidence type="ECO:0000313" key="1">
    <source>
        <dbReference type="EMBL" id="GBN67034.1"/>
    </source>
</evidence>
<dbReference type="EMBL" id="BGPR01223298">
    <property type="protein sequence ID" value="GBN67034.1"/>
    <property type="molecule type" value="Genomic_DNA"/>
</dbReference>
<sequence length="125" mass="14884">MLHRTVLISEDFKCMWTYFMQSNATDNYEDSSLCLLHQEMNIGFLSHRPFIHFFPETIFKVYWEFGKTASEYDIHRRTGAILAEGSRLQGNTLFQKCDDCWKETKIVLIELKIENRIFYIISTNL</sequence>
<protein>
    <submittedName>
        <fullName evidence="1">Uncharacterized protein</fullName>
    </submittedName>
</protein>
<accession>A0A4Y2QUG3</accession>
<keyword evidence="2" id="KW-1185">Reference proteome</keyword>
<proteinExistence type="predicted"/>